<dbReference type="EMBL" id="KB320453">
    <property type="protein sequence ID" value="ELW71720.1"/>
    <property type="molecule type" value="Genomic_DNA"/>
</dbReference>
<dbReference type="AlphaFoldDB" id="L9L9D1"/>
<feature type="transmembrane region" description="Helical" evidence="1">
    <location>
        <begin position="162"/>
        <end position="184"/>
    </location>
</feature>
<evidence type="ECO:0000256" key="1">
    <source>
        <dbReference type="SAM" id="Phobius"/>
    </source>
</evidence>
<evidence type="ECO:0000313" key="3">
    <source>
        <dbReference type="Proteomes" id="UP000011518"/>
    </source>
</evidence>
<reference evidence="3" key="1">
    <citation type="submission" date="2012-07" db="EMBL/GenBank/DDBJ databases">
        <title>Genome of the Chinese tree shrew, a rising model animal genetically related to primates.</title>
        <authorList>
            <person name="Zhang G."/>
            <person name="Fan Y."/>
            <person name="Yao Y."/>
            <person name="Huang Z."/>
        </authorList>
    </citation>
    <scope>NUCLEOTIDE SEQUENCE [LARGE SCALE GENOMIC DNA]</scope>
</reference>
<dbReference type="STRING" id="246437.L9L9D1"/>
<accession>L9L9D1</accession>
<dbReference type="FunCoup" id="L9L9D1">
    <property type="interactions" value="488"/>
</dbReference>
<keyword evidence="1" id="KW-1133">Transmembrane helix</keyword>
<dbReference type="PANTHER" id="PTHR15193:SF1">
    <property type="entry name" value="CD83 ANTIGEN"/>
    <property type="match status" value="1"/>
</dbReference>
<gene>
    <name evidence="2" type="ORF">TREES_T100000119</name>
</gene>
<dbReference type="InterPro" id="IPR036179">
    <property type="entry name" value="Ig-like_dom_sf"/>
</dbReference>
<dbReference type="Proteomes" id="UP000011518">
    <property type="component" value="Unassembled WGS sequence"/>
</dbReference>
<organism evidence="2 3">
    <name type="scientific">Tupaia chinensis</name>
    <name type="common">Chinese tree shrew</name>
    <name type="synonym">Tupaia belangeri chinensis</name>
    <dbReference type="NCBI Taxonomy" id="246437"/>
    <lineage>
        <taxon>Eukaryota</taxon>
        <taxon>Metazoa</taxon>
        <taxon>Chordata</taxon>
        <taxon>Craniata</taxon>
        <taxon>Vertebrata</taxon>
        <taxon>Euteleostomi</taxon>
        <taxon>Mammalia</taxon>
        <taxon>Eutheria</taxon>
        <taxon>Euarchontoglires</taxon>
        <taxon>Scandentia</taxon>
        <taxon>Tupaiidae</taxon>
        <taxon>Tupaia</taxon>
    </lineage>
</organism>
<dbReference type="SUPFAM" id="SSF48726">
    <property type="entry name" value="Immunoglobulin"/>
    <property type="match status" value="1"/>
</dbReference>
<name>L9L9D1_TUPCH</name>
<dbReference type="Gene3D" id="2.60.40.10">
    <property type="entry name" value="Immunoglobulins"/>
    <property type="match status" value="1"/>
</dbReference>
<sequence length="245" mass="27408">MLAAFPFCKTSSSFRPTSPGGKRLRREMGAQESDCGSCSSPAHSGHLKAIANQSWAPFCTLRYTWHLKLSGDGGQRMEAFQGELHPGGQHSHHKGQNDSFEVLSERPYSLKIRNTTNCNAGTYTCTLQDPEGQRNLSGTVILKVTGCSKRREENFKNYRAEIFLLLALVVFYLTLIIFTCTWTFCVGIKQQGLDKASVCNLRISWLKAEDTSLEKAQGPGERMRWQVCEALPGWLVQPALSEWNL</sequence>
<dbReference type="eggNOG" id="ENOG502S7FP">
    <property type="taxonomic scope" value="Eukaryota"/>
</dbReference>
<proteinExistence type="predicted"/>
<keyword evidence="1" id="KW-0472">Membrane</keyword>
<keyword evidence="3" id="KW-1185">Reference proteome</keyword>
<protein>
    <submittedName>
        <fullName evidence="2">CD83 antigen</fullName>
    </submittedName>
</protein>
<dbReference type="InterPro" id="IPR013783">
    <property type="entry name" value="Ig-like_fold"/>
</dbReference>
<dbReference type="InParanoid" id="L9L9D1"/>
<reference evidence="3" key="2">
    <citation type="journal article" date="2013" name="Nat. Commun.">
        <title>Genome of the Chinese tree shrew.</title>
        <authorList>
            <person name="Fan Y."/>
            <person name="Huang Z.Y."/>
            <person name="Cao C.C."/>
            <person name="Chen C.S."/>
            <person name="Chen Y.X."/>
            <person name="Fan D.D."/>
            <person name="He J."/>
            <person name="Hou H.L."/>
            <person name="Hu L."/>
            <person name="Hu X.T."/>
            <person name="Jiang X.T."/>
            <person name="Lai R."/>
            <person name="Lang Y.S."/>
            <person name="Liang B."/>
            <person name="Liao S.G."/>
            <person name="Mu D."/>
            <person name="Ma Y.Y."/>
            <person name="Niu Y.Y."/>
            <person name="Sun X.Q."/>
            <person name="Xia J.Q."/>
            <person name="Xiao J."/>
            <person name="Xiong Z.Q."/>
            <person name="Xu L."/>
            <person name="Yang L."/>
            <person name="Zhang Y."/>
            <person name="Zhao W."/>
            <person name="Zhao X.D."/>
            <person name="Zheng Y.T."/>
            <person name="Zhou J.M."/>
            <person name="Zhu Y.B."/>
            <person name="Zhang G.J."/>
            <person name="Wang J."/>
            <person name="Yao Y.G."/>
        </authorList>
    </citation>
    <scope>NUCLEOTIDE SEQUENCE [LARGE SCALE GENOMIC DNA]</scope>
</reference>
<evidence type="ECO:0000313" key="2">
    <source>
        <dbReference type="EMBL" id="ELW71720.1"/>
    </source>
</evidence>
<dbReference type="PANTHER" id="PTHR15193">
    <property type="entry name" value="CD83 ANTIGEN"/>
    <property type="match status" value="1"/>
</dbReference>
<keyword evidence="1" id="KW-0812">Transmembrane</keyword>